<proteinExistence type="predicted"/>
<sequence length="401" mass="46564">METLEYNLQTLIDNNFIPKKKIIGKYNNKTVYLFKNTNKPLGGDLLKHIINFCGTIIKNSLRLPVVIDLGELKVEDKLSYILLECIAYQLVINGFDLQIVMNPNFSIDTNGVTSSPLIFLNPYYIYFEKSDKVKRTNQFLKSFELTQSGKYRKWLSKDDEFGVAKLTTDLIYLFRSQYHKHFSHYTLTDYEEVMVKKLATTIGELVDNAHEHGESNCLIDIDFSHDFTDKRENNKTFGGVNVTIINFSNRNFEEKVKHKILYSNIIESSRYLKVREAFNIHKELFNKKYTEDIFWFIASLQDKISGRDLYVRNGGKGSTELISSIQEFTHDDYCYVMSGKNIINLKKKYLESDSDGFVGFNGKNFISCEPDPESYSKSKVYFPGVAYNLNFVLEECNDEKN</sequence>
<organism evidence="1">
    <name type="scientific">Streptococcus sp. SN-1</name>
    <dbReference type="NCBI Taxonomy" id="3074854"/>
    <lineage>
        <taxon>Bacteria</taxon>
        <taxon>Bacillati</taxon>
        <taxon>Bacillota</taxon>
        <taxon>Bacilli</taxon>
        <taxon>Lactobacillales</taxon>
        <taxon>Streptococcaceae</taxon>
        <taxon>Streptococcus</taxon>
    </lineage>
</organism>
<evidence type="ECO:0000313" key="1">
    <source>
        <dbReference type="EMBL" id="BET05655.1"/>
    </source>
</evidence>
<dbReference type="RefSeq" id="WP_261053405.1">
    <property type="nucleotide sequence ID" value="NZ_AP028929.1"/>
</dbReference>
<dbReference type="EMBL" id="AP028929">
    <property type="protein sequence ID" value="BET05655.1"/>
    <property type="molecule type" value="Genomic_DNA"/>
</dbReference>
<accession>A0AAT9G2E9</accession>
<name>A0AAT9G2E9_9STRE</name>
<gene>
    <name evidence="1" type="ORF">MASAN616_15180</name>
</gene>
<reference evidence="1" key="1">
    <citation type="submission" date="2024-06" db="EMBL/GenBank/DDBJ databases">
        <title>Whole Genome Sequence of Streptococcus sp. strain SN-1.</title>
        <authorList>
            <person name="Saito M."/>
            <person name="Kuwahara N."/>
            <person name="Senpuku H."/>
        </authorList>
    </citation>
    <scope>NUCLEOTIDE SEQUENCE</scope>
    <source>
        <strain evidence="1">SN-1</strain>
    </source>
</reference>
<protein>
    <recommendedName>
        <fullName evidence="2">ATP-binding protein</fullName>
    </recommendedName>
</protein>
<dbReference type="AlphaFoldDB" id="A0AAT9G2E9"/>
<evidence type="ECO:0008006" key="2">
    <source>
        <dbReference type="Google" id="ProtNLM"/>
    </source>
</evidence>